<gene>
    <name evidence="4" type="ORF">ACFPRA_03065</name>
</gene>
<comment type="caution">
    <text evidence="4">The sequence shown here is derived from an EMBL/GenBank/DDBJ whole genome shotgun (WGS) entry which is preliminary data.</text>
</comment>
<dbReference type="InterPro" id="IPR040680">
    <property type="entry name" value="DUF5643"/>
</dbReference>
<evidence type="ECO:0000313" key="4">
    <source>
        <dbReference type="EMBL" id="MFC5587887.1"/>
    </source>
</evidence>
<evidence type="ECO:0000313" key="5">
    <source>
        <dbReference type="Proteomes" id="UP001596109"/>
    </source>
</evidence>
<accession>A0ABW0TFE3</accession>
<keyword evidence="1" id="KW-0472">Membrane</keyword>
<dbReference type="RefSeq" id="WP_381430607.1">
    <property type="nucleotide sequence ID" value="NZ_JBHSNO010000002.1"/>
</dbReference>
<name>A0ABW0TFE3_9BACL</name>
<dbReference type="Pfam" id="PF13786">
    <property type="entry name" value="DUF4179"/>
    <property type="match status" value="1"/>
</dbReference>
<dbReference type="Gene3D" id="2.60.40.1640">
    <property type="entry name" value="Conserved domain protein"/>
    <property type="match status" value="1"/>
</dbReference>
<reference evidence="5" key="1">
    <citation type="journal article" date="2019" name="Int. J. Syst. Evol. Microbiol.">
        <title>The Global Catalogue of Microorganisms (GCM) 10K type strain sequencing project: providing services to taxonomists for standard genome sequencing and annotation.</title>
        <authorList>
            <consortium name="The Broad Institute Genomics Platform"/>
            <consortium name="The Broad Institute Genome Sequencing Center for Infectious Disease"/>
            <person name="Wu L."/>
            <person name="Ma J."/>
        </authorList>
    </citation>
    <scope>NUCLEOTIDE SEQUENCE [LARGE SCALE GENOMIC DNA]</scope>
    <source>
        <strain evidence="5">CGMCC 4.1434</strain>
    </source>
</reference>
<protein>
    <submittedName>
        <fullName evidence="4">DUF4179 domain-containing protein</fullName>
    </submittedName>
</protein>
<dbReference type="InterPro" id="IPR025436">
    <property type="entry name" value="DUF4179"/>
</dbReference>
<keyword evidence="1" id="KW-1133">Transmembrane helix</keyword>
<organism evidence="4 5">
    <name type="scientific">Sporosarcina soli</name>
    <dbReference type="NCBI Taxonomy" id="334736"/>
    <lineage>
        <taxon>Bacteria</taxon>
        <taxon>Bacillati</taxon>
        <taxon>Bacillota</taxon>
        <taxon>Bacilli</taxon>
        <taxon>Bacillales</taxon>
        <taxon>Caryophanaceae</taxon>
        <taxon>Sporosarcina</taxon>
    </lineage>
</organism>
<dbReference type="EMBL" id="JBHSNO010000002">
    <property type="protein sequence ID" value="MFC5587887.1"/>
    <property type="molecule type" value="Genomic_DNA"/>
</dbReference>
<evidence type="ECO:0000259" key="3">
    <source>
        <dbReference type="Pfam" id="PF18705"/>
    </source>
</evidence>
<keyword evidence="1" id="KW-0812">Transmembrane</keyword>
<dbReference type="Gene3D" id="2.60.40.1630">
    <property type="entry name" value="bacillus anthracis domain"/>
    <property type="match status" value="1"/>
</dbReference>
<proteinExistence type="predicted"/>
<feature type="domain" description="DUF5643" evidence="3">
    <location>
        <begin position="218"/>
        <end position="337"/>
    </location>
</feature>
<evidence type="ECO:0000259" key="2">
    <source>
        <dbReference type="Pfam" id="PF13786"/>
    </source>
</evidence>
<evidence type="ECO:0000256" key="1">
    <source>
        <dbReference type="SAM" id="Phobius"/>
    </source>
</evidence>
<dbReference type="Proteomes" id="UP001596109">
    <property type="component" value="Unassembled WGS sequence"/>
</dbReference>
<sequence>MTEQKRVKEALNEIPVPSEKLDIILADAFKNKEKKTVRFPFKRVAKYTAAVALLSICTITSAYVSPAFANFIQQIPIIGYAFDHFILQEDYYQAYEEISTDIGLVANSNGVELIIEKAFYDGNTVTLSYVLRTEEDLGTLPLFEKLPTVEDNFSAGGYKVDYVEGVGYVGIMTLSMLEDAKKTVNIVWEPSTISSDDKIIKGDWRFAFSLHAIEGTYIPIHERVSKDDVAIELIDAVKTDVNLTINYLQDVEPVVHDNWMAVEAELHAIDNLGNEYQVPYNGGIGTDGGDSREDMTWNGTIHGLDPEATSITFYPFAHVSNNIDDSKRIDFEPIIVELE</sequence>
<feature type="domain" description="DUF4179" evidence="2">
    <location>
        <begin position="42"/>
        <end position="131"/>
    </location>
</feature>
<feature type="transmembrane region" description="Helical" evidence="1">
    <location>
        <begin position="44"/>
        <end position="64"/>
    </location>
</feature>
<dbReference type="Pfam" id="PF18705">
    <property type="entry name" value="DUF5643"/>
    <property type="match status" value="1"/>
</dbReference>
<keyword evidence="5" id="KW-1185">Reference proteome</keyword>